<organism evidence="1 2">
    <name type="scientific">Bacillus mycoides</name>
    <dbReference type="NCBI Taxonomy" id="1405"/>
    <lineage>
        <taxon>Bacteria</taxon>
        <taxon>Bacillati</taxon>
        <taxon>Bacillota</taxon>
        <taxon>Bacilli</taxon>
        <taxon>Bacillales</taxon>
        <taxon>Bacillaceae</taxon>
        <taxon>Bacillus</taxon>
        <taxon>Bacillus cereus group</taxon>
    </lineage>
</organism>
<reference evidence="1 2" key="1">
    <citation type="submission" date="2012-04" db="EMBL/GenBank/DDBJ databases">
        <title>The Genome Sequence of Bacillus cereus VD078.</title>
        <authorList>
            <consortium name="The Broad Institute Genome Sequencing Platform"/>
            <consortium name="The Broad Institute Genome Sequencing Center for Infectious Disease"/>
            <person name="Feldgarden M."/>
            <person name="Van der Auwera G.A."/>
            <person name="Mahillon J."/>
            <person name="Duprez V."/>
            <person name="Timmery S."/>
            <person name="Mattelet C."/>
            <person name="Dierick K."/>
            <person name="Sun M."/>
            <person name="Yu Z."/>
            <person name="Zhu L."/>
            <person name="Hu X."/>
            <person name="Shank E.B."/>
            <person name="Swiecicka I."/>
            <person name="Hansen B.M."/>
            <person name="Andrup L."/>
            <person name="Young S.K."/>
            <person name="Zeng Q."/>
            <person name="Gargeya S."/>
            <person name="Fitzgerald M."/>
            <person name="Haas B."/>
            <person name="Abouelleil A."/>
            <person name="Alvarado L."/>
            <person name="Arachchi H.M."/>
            <person name="Berlin A."/>
            <person name="Chapman S.B."/>
            <person name="Goldberg J."/>
            <person name="Griggs A."/>
            <person name="Gujja S."/>
            <person name="Hansen M."/>
            <person name="Howarth C."/>
            <person name="Imamovic A."/>
            <person name="Larimer J."/>
            <person name="McCowen C."/>
            <person name="Montmayeur A."/>
            <person name="Murphy C."/>
            <person name="Neiman D."/>
            <person name="Pearson M."/>
            <person name="Priest M."/>
            <person name="Roberts A."/>
            <person name="Saif S."/>
            <person name="Shea T."/>
            <person name="Sisk P."/>
            <person name="Sykes S."/>
            <person name="Wortman J."/>
            <person name="Nusbaum C."/>
            <person name="Birren B."/>
        </authorList>
    </citation>
    <scope>NUCLEOTIDE SEQUENCE [LARGE SCALE GENOMIC DNA]</scope>
    <source>
        <strain evidence="1 2">VD078</strain>
    </source>
</reference>
<accession>A0ABC9QVI4</accession>
<dbReference type="AlphaFoldDB" id="A0ABC9QVI4"/>
<dbReference type="EMBL" id="AHEV01000052">
    <property type="protein sequence ID" value="EJR29607.1"/>
    <property type="molecule type" value="Genomic_DNA"/>
</dbReference>
<sequence>MDMKKIEDSEGNALIVENQKNNLIDESETSNIINGLTAMDAVSKIDLSGYKSAMDAVSKID</sequence>
<evidence type="ECO:0000313" key="2">
    <source>
        <dbReference type="Proteomes" id="UP000006976"/>
    </source>
</evidence>
<proteinExistence type="predicted"/>
<gene>
    <name evidence="1" type="ORF">III_05823</name>
</gene>
<evidence type="ECO:0000313" key="1">
    <source>
        <dbReference type="EMBL" id="EJR29607.1"/>
    </source>
</evidence>
<dbReference type="Proteomes" id="UP000006976">
    <property type="component" value="Unassembled WGS sequence"/>
</dbReference>
<name>A0ABC9QVI4_BACMY</name>
<protein>
    <submittedName>
        <fullName evidence="1">Uncharacterized protein</fullName>
    </submittedName>
</protein>
<comment type="caution">
    <text evidence="1">The sequence shown here is derived from an EMBL/GenBank/DDBJ whole genome shotgun (WGS) entry which is preliminary data.</text>
</comment>
<feature type="non-terminal residue" evidence="1">
    <location>
        <position position="61"/>
    </location>
</feature>